<dbReference type="InterPro" id="IPR006958">
    <property type="entry name" value="Mak16"/>
</dbReference>
<evidence type="ECO:0000256" key="3">
    <source>
        <dbReference type="ARBA" id="ARBA00023242"/>
    </source>
</evidence>
<proteinExistence type="inferred from homology"/>
<evidence type="ECO:0000256" key="4">
    <source>
        <dbReference type="PIRNR" id="PIRNR003352"/>
    </source>
</evidence>
<dbReference type="InterPro" id="IPR029004">
    <property type="entry name" value="Ribosomal_eL28/Mak16"/>
</dbReference>
<evidence type="ECO:0000256" key="2">
    <source>
        <dbReference type="ARBA" id="ARBA00005514"/>
    </source>
</evidence>
<accession>A0ABP1FIN2</accession>
<dbReference type="PIRSF" id="PIRSF003352">
    <property type="entry name" value="MAK16"/>
    <property type="match status" value="1"/>
</dbReference>
<dbReference type="Proteomes" id="UP001497392">
    <property type="component" value="Unassembled WGS sequence"/>
</dbReference>
<name>A0ABP1FIN2_9CHLO</name>
<comment type="subcellular location">
    <subcellularLocation>
        <location evidence="1">Nucleus</location>
    </subcellularLocation>
</comment>
<evidence type="ECO:0000256" key="1">
    <source>
        <dbReference type="ARBA" id="ARBA00004123"/>
    </source>
</evidence>
<dbReference type="EMBL" id="CAXHTA020000001">
    <property type="protein sequence ID" value="CAL5218460.1"/>
    <property type="molecule type" value="Genomic_DNA"/>
</dbReference>
<comment type="similarity">
    <text evidence="2 4">Belongs to the MAK16 family.</text>
</comment>
<feature type="compositionally biased region" description="Acidic residues" evidence="5">
    <location>
        <begin position="202"/>
        <end position="270"/>
    </location>
</feature>
<dbReference type="PANTHER" id="PTHR23405:SF4">
    <property type="entry name" value="PROTEIN MAK16 HOMOLOG"/>
    <property type="match status" value="1"/>
</dbReference>
<dbReference type="PANTHER" id="PTHR23405">
    <property type="entry name" value="MAINTENANCE OF KILLER 16 MAK16 PROTEIN-RELATED"/>
    <property type="match status" value="1"/>
</dbReference>
<evidence type="ECO:0000313" key="7">
    <source>
        <dbReference type="EMBL" id="CAL5218460.1"/>
    </source>
</evidence>
<evidence type="ECO:0000259" key="6">
    <source>
        <dbReference type="Pfam" id="PF01778"/>
    </source>
</evidence>
<dbReference type="Pfam" id="PF01778">
    <property type="entry name" value="Ribosomal_L28e"/>
    <property type="match status" value="1"/>
</dbReference>
<feature type="region of interest" description="Disordered" evidence="5">
    <location>
        <begin position="195"/>
        <end position="320"/>
    </location>
</feature>
<dbReference type="Gene3D" id="3.30.390.110">
    <property type="match status" value="1"/>
</dbReference>
<sequence>MQNDSVIWQVINHGHCTYKVKTKTQNFCRNEFNVTGLCNRSSCPLANSRYATIREDNGRLYLYMKTIERAHMPNKLWQKIRLKRSYAQALEQIDEHLAYWPKFLVHKNKQRLTKITQYLIRMRRLALKPQPKIMTMPTRTEKRDTRREAKALKAAKVENAIEQELLNRLKQGTYGDIYNFDQKVYERVLEAAEEEAVKEADEAAEEYVEADEDEDEDEEEEDVQYVNEDELDLGEDDMEDYEAYNGDEADSSGSEESDDGDDDAEDSDGDEQGRRPQHAKRSAAEASEKGSKAKRRRPMNIEYEVEHEMEPMRAMQSMQH</sequence>
<organism evidence="7 8">
    <name type="scientific">Coccomyxa viridis</name>
    <dbReference type="NCBI Taxonomy" id="1274662"/>
    <lineage>
        <taxon>Eukaryota</taxon>
        <taxon>Viridiplantae</taxon>
        <taxon>Chlorophyta</taxon>
        <taxon>core chlorophytes</taxon>
        <taxon>Trebouxiophyceae</taxon>
        <taxon>Trebouxiophyceae incertae sedis</taxon>
        <taxon>Coccomyxaceae</taxon>
        <taxon>Coccomyxa</taxon>
    </lineage>
</organism>
<comment type="caution">
    <text evidence="7">The sequence shown here is derived from an EMBL/GenBank/DDBJ whole genome shotgun (WGS) entry which is preliminary data.</text>
</comment>
<protein>
    <recommendedName>
        <fullName evidence="4">Protein MAK16 homolog</fullName>
    </recommendedName>
</protein>
<evidence type="ECO:0000313" key="8">
    <source>
        <dbReference type="Proteomes" id="UP001497392"/>
    </source>
</evidence>
<dbReference type="Pfam" id="PF04874">
    <property type="entry name" value="Mak16"/>
    <property type="match status" value="1"/>
</dbReference>
<keyword evidence="8" id="KW-1185">Reference proteome</keyword>
<evidence type="ECO:0000256" key="5">
    <source>
        <dbReference type="SAM" id="MobiDB-lite"/>
    </source>
</evidence>
<gene>
    <name evidence="7" type="primary">g141</name>
    <name evidence="7" type="ORF">VP750_LOCUS119</name>
</gene>
<feature type="compositionally biased region" description="Basic and acidic residues" evidence="5">
    <location>
        <begin position="282"/>
        <end position="291"/>
    </location>
</feature>
<reference evidence="7 8" key="1">
    <citation type="submission" date="2024-06" db="EMBL/GenBank/DDBJ databases">
        <authorList>
            <person name="Kraege A."/>
            <person name="Thomma B."/>
        </authorList>
    </citation>
    <scope>NUCLEOTIDE SEQUENCE [LARGE SCALE GENOMIC DNA]</scope>
</reference>
<keyword evidence="3 4" id="KW-0539">Nucleus</keyword>
<feature type="domain" description="Ribosomal eL28/Mak16" evidence="6">
    <location>
        <begin position="6"/>
        <end position="118"/>
    </location>
</feature>